<gene>
    <name evidence="1" type="ORF">PIIN_11146</name>
</gene>
<dbReference type="HOGENOM" id="CLU_1611439_0_0_1"/>
<accession>G4U0S1</accession>
<dbReference type="Proteomes" id="UP000007148">
    <property type="component" value="Unassembled WGS sequence"/>
</dbReference>
<dbReference type="OrthoDB" id="3135357at2759"/>
<name>G4U0S1_SERID</name>
<dbReference type="EMBL" id="CAFZ01001326">
    <property type="protein sequence ID" value="CCA77164.1"/>
    <property type="molecule type" value="Genomic_DNA"/>
</dbReference>
<proteinExistence type="predicted"/>
<dbReference type="InParanoid" id="G4U0S1"/>
<comment type="caution">
    <text evidence="1">The sequence shown here is derived from an EMBL/GenBank/DDBJ whole genome shotgun (WGS) entry which is preliminary data.</text>
</comment>
<organism evidence="1 2">
    <name type="scientific">Serendipita indica (strain DSM 11827)</name>
    <name type="common">Root endophyte fungus</name>
    <name type="synonym">Piriformospora indica</name>
    <dbReference type="NCBI Taxonomy" id="1109443"/>
    <lineage>
        <taxon>Eukaryota</taxon>
        <taxon>Fungi</taxon>
        <taxon>Dikarya</taxon>
        <taxon>Basidiomycota</taxon>
        <taxon>Agaricomycotina</taxon>
        <taxon>Agaricomycetes</taxon>
        <taxon>Sebacinales</taxon>
        <taxon>Serendipitaceae</taxon>
        <taxon>Serendipita</taxon>
    </lineage>
</organism>
<keyword evidence="2" id="KW-1185">Reference proteome</keyword>
<dbReference type="AlphaFoldDB" id="G4U0S1"/>
<evidence type="ECO:0000313" key="2">
    <source>
        <dbReference type="Proteomes" id="UP000007148"/>
    </source>
</evidence>
<evidence type="ECO:0000313" key="1">
    <source>
        <dbReference type="EMBL" id="CCA77164.1"/>
    </source>
</evidence>
<sequence length="165" mass="19252">MMGPRVPVEIWQKILRHAMHIPVFFDIDPIETYCIQAMPYFGDEEPYWETERVKNVLKRKPISSDILRKRRTCDPQRQSYNLRYVTTMSIDANDLNNTLNLDMSNLRHLVLRNSCSSGRFKLVQRLQVIWRAASNFTLDRNPDVARIGAEYLGTLPSRRGASDPL</sequence>
<reference evidence="1 2" key="1">
    <citation type="journal article" date="2011" name="PLoS Pathog.">
        <title>Endophytic Life Strategies Decoded by Genome and Transcriptome Analyses of the Mutualistic Root Symbiont Piriformospora indica.</title>
        <authorList>
            <person name="Zuccaro A."/>
            <person name="Lahrmann U."/>
            <person name="Guldener U."/>
            <person name="Langen G."/>
            <person name="Pfiffi S."/>
            <person name="Biedenkopf D."/>
            <person name="Wong P."/>
            <person name="Samans B."/>
            <person name="Grimm C."/>
            <person name="Basiewicz M."/>
            <person name="Murat C."/>
            <person name="Martin F."/>
            <person name="Kogel K.H."/>
        </authorList>
    </citation>
    <scope>NUCLEOTIDE SEQUENCE [LARGE SCALE GENOMIC DNA]</scope>
    <source>
        <strain evidence="1 2">DSM 11827</strain>
    </source>
</reference>
<protein>
    <submittedName>
        <fullName evidence="1">Uncharacterized protein</fullName>
    </submittedName>
</protein>